<evidence type="ECO:0000313" key="3">
    <source>
        <dbReference type="EMBL" id="CAG5098373.1"/>
    </source>
</evidence>
<feature type="region of interest" description="Disordered" evidence="2">
    <location>
        <begin position="212"/>
        <end position="260"/>
    </location>
</feature>
<evidence type="ECO:0000256" key="1">
    <source>
        <dbReference type="SAM" id="Coils"/>
    </source>
</evidence>
<organism evidence="3 4">
    <name type="scientific">Oikopleura dioica</name>
    <name type="common">Tunicate</name>
    <dbReference type="NCBI Taxonomy" id="34765"/>
    <lineage>
        <taxon>Eukaryota</taxon>
        <taxon>Metazoa</taxon>
        <taxon>Chordata</taxon>
        <taxon>Tunicata</taxon>
        <taxon>Appendicularia</taxon>
        <taxon>Copelata</taxon>
        <taxon>Oikopleuridae</taxon>
        <taxon>Oikopleura</taxon>
    </lineage>
</organism>
<sequence length="260" mass="28440">MSTNGCIYTAAIMLDKNSEDRQKELCEIMKEFIQQVREELHFVKADVAEARQEIANISAALLEGEEEEAEGEGLGEVSDQVGAGVEVNGAAAANQIPTLPDAPSGMSSEYLQFKKQAETQLAAMEPSMRMQTDQNYLTAVSQATDDASRQKLEEDYKTYFMQEYNYYKAYYDQELAKLSGAPVAAAPLTQAMMGVPQQIAAPVAPVTQGSLATETQEVTPVTPIKVKPAKDETQVEEENPEDGQEENSPEDEEPSAEPTE</sequence>
<reference evidence="3 4" key="1">
    <citation type="submission" date="2021-04" db="EMBL/GenBank/DDBJ databases">
        <authorList>
            <person name="Bliznina A."/>
        </authorList>
    </citation>
    <scope>NUCLEOTIDE SEQUENCE [LARGE SCALE GENOMIC DNA]</scope>
</reference>
<name>A0ABN7SHL4_OIKDI</name>
<accession>A0ABN7SHL4</accession>
<evidence type="ECO:0000313" key="4">
    <source>
        <dbReference type="Proteomes" id="UP001158576"/>
    </source>
</evidence>
<keyword evidence="4" id="KW-1185">Reference proteome</keyword>
<dbReference type="Proteomes" id="UP001158576">
    <property type="component" value="Chromosome XSR"/>
</dbReference>
<feature type="compositionally biased region" description="Acidic residues" evidence="2">
    <location>
        <begin position="234"/>
        <end position="260"/>
    </location>
</feature>
<evidence type="ECO:0000256" key="2">
    <source>
        <dbReference type="SAM" id="MobiDB-lite"/>
    </source>
</evidence>
<keyword evidence="1" id="KW-0175">Coiled coil</keyword>
<protein>
    <submittedName>
        <fullName evidence="3">Oidioi.mRNA.OKI2018_I69.XSR.g15610.t1.cds</fullName>
    </submittedName>
</protein>
<dbReference type="EMBL" id="OU015569">
    <property type="protein sequence ID" value="CAG5098373.1"/>
    <property type="molecule type" value="Genomic_DNA"/>
</dbReference>
<feature type="coiled-coil region" evidence="1">
    <location>
        <begin position="33"/>
        <end position="67"/>
    </location>
</feature>
<proteinExistence type="predicted"/>
<gene>
    <name evidence="3" type="ORF">OKIOD_LOCUS7168</name>
</gene>